<feature type="domain" description="Mutator-like transposase" evidence="1">
    <location>
        <begin position="5"/>
        <end position="104"/>
    </location>
</feature>
<dbReference type="AlphaFoldDB" id="A0A1D1W4F1"/>
<protein>
    <recommendedName>
        <fullName evidence="1">Mutator-like transposase domain-containing protein</fullName>
    </recommendedName>
</protein>
<name>A0A1D1W4F1_RAMVA</name>
<evidence type="ECO:0000259" key="1">
    <source>
        <dbReference type="Pfam" id="PF20700"/>
    </source>
</evidence>
<dbReference type="Pfam" id="PF20700">
    <property type="entry name" value="Mutator"/>
    <property type="match status" value="1"/>
</dbReference>
<dbReference type="EMBL" id="BDGG01000017">
    <property type="protein sequence ID" value="GAV08156.1"/>
    <property type="molecule type" value="Genomic_DNA"/>
</dbReference>
<sequence length="105" mass="11594">MVRVGDSKAFEAVKNIYGPDVAVQSLADNNHIGKNFIMKFDGARTGTTKDGETLEGKGRLTEPLAKSLASSMAKAIRDVARESGTAEELSHAFWRIFYHKSQRHQ</sequence>
<evidence type="ECO:0000313" key="2">
    <source>
        <dbReference type="EMBL" id="GAV08156.1"/>
    </source>
</evidence>
<gene>
    <name evidence="2" type="primary">RvY_17889-1</name>
    <name evidence="2" type="synonym">RvY_17889.1</name>
    <name evidence="2" type="ORF">RvY_17889</name>
</gene>
<comment type="caution">
    <text evidence="2">The sequence shown here is derived from an EMBL/GenBank/DDBJ whole genome shotgun (WGS) entry which is preliminary data.</text>
</comment>
<reference evidence="2 3" key="1">
    <citation type="journal article" date="2016" name="Nat. Commun.">
        <title>Extremotolerant tardigrade genome and improved radiotolerance of human cultured cells by tardigrade-unique protein.</title>
        <authorList>
            <person name="Hashimoto T."/>
            <person name="Horikawa D.D."/>
            <person name="Saito Y."/>
            <person name="Kuwahara H."/>
            <person name="Kozuka-Hata H."/>
            <person name="Shin-I T."/>
            <person name="Minakuchi Y."/>
            <person name="Ohishi K."/>
            <person name="Motoyama A."/>
            <person name="Aizu T."/>
            <person name="Enomoto A."/>
            <person name="Kondo K."/>
            <person name="Tanaka S."/>
            <person name="Hara Y."/>
            <person name="Koshikawa S."/>
            <person name="Sagara H."/>
            <person name="Miura T."/>
            <person name="Yokobori S."/>
            <person name="Miyagawa K."/>
            <person name="Suzuki Y."/>
            <person name="Kubo T."/>
            <person name="Oyama M."/>
            <person name="Kohara Y."/>
            <person name="Fujiyama A."/>
            <person name="Arakawa K."/>
            <person name="Katayama T."/>
            <person name="Toyoda A."/>
            <person name="Kunieda T."/>
        </authorList>
    </citation>
    <scope>NUCLEOTIDE SEQUENCE [LARGE SCALE GENOMIC DNA]</scope>
    <source>
        <strain evidence="2 3">YOKOZUNA-1</strain>
    </source>
</reference>
<keyword evidence="3" id="KW-1185">Reference proteome</keyword>
<dbReference type="Proteomes" id="UP000186922">
    <property type="component" value="Unassembled WGS sequence"/>
</dbReference>
<proteinExistence type="predicted"/>
<evidence type="ECO:0000313" key="3">
    <source>
        <dbReference type="Proteomes" id="UP000186922"/>
    </source>
</evidence>
<dbReference type="InterPro" id="IPR049012">
    <property type="entry name" value="Mutator_transp_dom"/>
</dbReference>
<accession>A0A1D1W4F1</accession>
<organism evidence="2 3">
    <name type="scientific">Ramazzottius varieornatus</name>
    <name type="common">Water bear</name>
    <name type="synonym">Tardigrade</name>
    <dbReference type="NCBI Taxonomy" id="947166"/>
    <lineage>
        <taxon>Eukaryota</taxon>
        <taxon>Metazoa</taxon>
        <taxon>Ecdysozoa</taxon>
        <taxon>Tardigrada</taxon>
        <taxon>Eutardigrada</taxon>
        <taxon>Parachela</taxon>
        <taxon>Hypsibioidea</taxon>
        <taxon>Ramazzottiidae</taxon>
        <taxon>Ramazzottius</taxon>
    </lineage>
</organism>